<evidence type="ECO:0000256" key="1">
    <source>
        <dbReference type="SAM" id="MobiDB-lite"/>
    </source>
</evidence>
<feature type="region of interest" description="Disordered" evidence="1">
    <location>
        <begin position="37"/>
        <end position="67"/>
    </location>
</feature>
<sequence>MLRRNHTALAYTSHKDNLHPSVSPALARAFDGFFGPPARELRTEASPAPASPARKNQTALAPTPCPGVSPEMKRAFDGFFGPPAREKATAASGTTKRHSVDTLPPEILKINSDVCFLPGWVRIIEEYASF</sequence>
<name>A0A0B7FFG3_THACB</name>
<keyword evidence="3" id="KW-1185">Reference proteome</keyword>
<protein>
    <submittedName>
        <fullName evidence="2">Uncharacterized protein</fullName>
    </submittedName>
</protein>
<gene>
    <name evidence="2" type="ORF">RSOLAG1IB_08073</name>
</gene>
<dbReference type="EMBL" id="LN679124">
    <property type="protein sequence ID" value="CEL56771.1"/>
    <property type="molecule type" value="Genomic_DNA"/>
</dbReference>
<dbReference type="OrthoDB" id="3133662at2759"/>
<feature type="region of interest" description="Disordered" evidence="1">
    <location>
        <begin position="79"/>
        <end position="99"/>
    </location>
</feature>
<evidence type="ECO:0000313" key="3">
    <source>
        <dbReference type="Proteomes" id="UP000059188"/>
    </source>
</evidence>
<evidence type="ECO:0000313" key="2">
    <source>
        <dbReference type="EMBL" id="CEL56771.1"/>
    </source>
</evidence>
<reference evidence="2 3" key="1">
    <citation type="submission" date="2014-11" db="EMBL/GenBank/DDBJ databases">
        <authorList>
            <person name="Wibberg Daniel"/>
        </authorList>
    </citation>
    <scope>NUCLEOTIDE SEQUENCE [LARGE SCALE GENOMIC DNA]</scope>
    <source>
        <strain evidence="2">Rhizoctonia solani AG1-IB 7/3/14</strain>
    </source>
</reference>
<dbReference type="AlphaFoldDB" id="A0A0B7FFG3"/>
<accession>A0A0B7FFG3</accession>
<organism evidence="2 3">
    <name type="scientific">Thanatephorus cucumeris (strain AG1-IB / isolate 7/3/14)</name>
    <name type="common">Lettuce bottom rot fungus</name>
    <name type="synonym">Rhizoctonia solani</name>
    <dbReference type="NCBI Taxonomy" id="1108050"/>
    <lineage>
        <taxon>Eukaryota</taxon>
        <taxon>Fungi</taxon>
        <taxon>Dikarya</taxon>
        <taxon>Basidiomycota</taxon>
        <taxon>Agaricomycotina</taxon>
        <taxon>Agaricomycetes</taxon>
        <taxon>Cantharellales</taxon>
        <taxon>Ceratobasidiaceae</taxon>
        <taxon>Rhizoctonia</taxon>
        <taxon>Rhizoctonia solani AG-1</taxon>
    </lineage>
</organism>
<dbReference type="Proteomes" id="UP000059188">
    <property type="component" value="Unassembled WGS sequence"/>
</dbReference>
<proteinExistence type="predicted"/>